<name>A0A6N7ERE1_9MICO</name>
<accession>A0A6N7ERE1</accession>
<comment type="caution">
    <text evidence="1">The sequence shown here is derived from an EMBL/GenBank/DDBJ whole genome shotgun (WGS) entry which is preliminary data.</text>
</comment>
<dbReference type="InterPro" id="IPR019932">
    <property type="entry name" value="CHP03543"/>
</dbReference>
<dbReference type="OrthoDB" id="3480096at2"/>
<dbReference type="Proteomes" id="UP000437709">
    <property type="component" value="Unassembled WGS sequence"/>
</dbReference>
<protein>
    <submittedName>
        <fullName evidence="1">DivIVA domain-containing protein</fullName>
    </submittedName>
</protein>
<dbReference type="NCBIfam" id="TIGR03544">
    <property type="entry name" value="DivI1A_domain"/>
    <property type="match status" value="2"/>
</dbReference>
<dbReference type="InterPro" id="IPR019933">
    <property type="entry name" value="DivIVA_domain"/>
</dbReference>
<evidence type="ECO:0000313" key="1">
    <source>
        <dbReference type="EMBL" id="MPV39105.1"/>
    </source>
</evidence>
<dbReference type="EMBL" id="WHPC01000159">
    <property type="protein sequence ID" value="MPV39105.1"/>
    <property type="molecule type" value="Genomic_DNA"/>
</dbReference>
<dbReference type="AlphaFoldDB" id="A0A6N7ERE1"/>
<keyword evidence="2" id="KW-1185">Reference proteome</keyword>
<dbReference type="RefSeq" id="WP_152195008.1">
    <property type="nucleotide sequence ID" value="NZ_VUKD01000002.1"/>
</dbReference>
<evidence type="ECO:0000313" key="2">
    <source>
        <dbReference type="Proteomes" id="UP000437709"/>
    </source>
</evidence>
<reference evidence="1 2" key="1">
    <citation type="submission" date="2019-10" db="EMBL/GenBank/DDBJ databases">
        <title>Georgenia wutianyii sp. nov. and Georgenia yuyongxinii sp. nov. isolated from plateau pika (Ochotona curzoniae) in the Qinghai-Tibet plateau of China.</title>
        <authorList>
            <person name="Tian Z."/>
        </authorList>
    </citation>
    <scope>NUCLEOTIDE SEQUENCE [LARGE SCALE GENOMIC DNA]</scope>
    <source>
        <strain evidence="1 2">JCM 19765</strain>
    </source>
</reference>
<gene>
    <name evidence="1" type="ORF">GB881_19050</name>
</gene>
<dbReference type="NCBIfam" id="TIGR03543">
    <property type="entry name" value="divI1A_rptt_fam"/>
    <property type="match status" value="1"/>
</dbReference>
<proteinExistence type="predicted"/>
<organism evidence="1 2">
    <name type="scientific">Georgenia subflava</name>
    <dbReference type="NCBI Taxonomy" id="1622177"/>
    <lineage>
        <taxon>Bacteria</taxon>
        <taxon>Bacillati</taxon>
        <taxon>Actinomycetota</taxon>
        <taxon>Actinomycetes</taxon>
        <taxon>Micrococcales</taxon>
        <taxon>Bogoriellaceae</taxon>
        <taxon>Georgenia</taxon>
    </lineage>
</organism>
<sequence length="188" mass="20630">MSTMFPPAGRTRTGYDRAQVEEFFTRARAAYESGEPGATGPTDTLDEKDVRSAAFDLVRDGYATPAVDAALDRLEAAFVQRRRTAFVSSRGESAWMDHIADLATTLYPRLLRPAGERFRAPEGGRGYDRDAVDALLERLVAYFDDGGELTSAELRAATFPVARASRAYHEGTVDAYLDRAVEVLVAVE</sequence>